<reference evidence="9 10" key="1">
    <citation type="journal article" date="2018" name="Nat. Biotechnol.">
        <title>A standardized bacterial taxonomy based on genome phylogeny substantially revises the tree of life.</title>
        <authorList>
            <person name="Parks D.H."/>
            <person name="Chuvochina M."/>
            <person name="Waite D.W."/>
            <person name="Rinke C."/>
            <person name="Skarshewski A."/>
            <person name="Chaumeil P.A."/>
            <person name="Hugenholtz P."/>
        </authorList>
    </citation>
    <scope>NUCLEOTIDE SEQUENCE [LARGE SCALE GENOMIC DNA]</scope>
    <source>
        <strain evidence="9">UBA11247</strain>
    </source>
</reference>
<feature type="transmembrane region" description="Helical" evidence="7">
    <location>
        <begin position="384"/>
        <end position="401"/>
    </location>
</feature>
<feature type="transmembrane region" description="Helical" evidence="7">
    <location>
        <begin position="21"/>
        <end position="38"/>
    </location>
</feature>
<feature type="transmembrane region" description="Helical" evidence="7">
    <location>
        <begin position="305"/>
        <end position="330"/>
    </location>
</feature>
<evidence type="ECO:0000256" key="3">
    <source>
        <dbReference type="ARBA" id="ARBA00022692"/>
    </source>
</evidence>
<gene>
    <name evidence="9" type="ORF">DIW82_12670</name>
</gene>
<sequence length="851" mass="87282">MRSAPLLRLARRDLSRHRARTLVALLLFALPVALIVGFCSVKEADQRAVLADPVNGRSSIVFNDSARLPDATAQSARLHDEFGRGADSMVLAERGRTTVTAGDRSSTTSMRALHTPTGPDGHAYPSVAPGTTVLDEQAAYVLDVSPGDTVTTSDGTDLTVSDVIHGGSDVGVTANAADLRPDGPVDLSWYLPDDEGLQSAVDDADVETGGDVYFSGSLNRAEKHLVPWEDFDLTALTEGANYYGDALGGLLLLAALAVAALALISAVIAPVFAVSARRLRHELALLATNGGTPSQLRRVMLAEGLLVGVLGSAVGLVLSVAVGALGIRVFSTGGYAWAWDVAALVVPVAVLCGVTAALVPAIRAGREDPVKALADGSATVIPPWRIRTFLGLPLIVLGVWLSPPSHDDTGRAFGIALMVLGVICSAGLVVRLTGLAGSRLPAAARLAVRDNTRNHHRCVPAVAAVSGVTLLATLLLGYPSGEFTARETALKDTVVTASANLGGSAVGDSDAYTDDLDRAAGYIGADHRVDLYAGTVPGDRNISGRLPAAASATGKSTSSPRWEEVGWGPLLVTDGDALDLYDGVTTADVRRARDLLAAGTAVVGDPALVHDGKVRLDIRPGDGDVLHGAVPTPDDDGFRSAASRSGGIPARTDSLYLPAVVLPALGGHGGIAVSPEMAEQAGLQTVFEGSGFVRDRPLGVLKAAEISLRASTPSFISVSTPSVDGAEALLFAVPVVFTWALTLGTVLLVVLLAAGESRRDLATVTAMGAAPGLLRRFTATQAVAVAATGTLAGVVVGILPTALDGALGDLTGYQWAALGLTVLVGPLLAGLVGGAVGLVTGHDRTPVRRRD</sequence>
<comment type="similarity">
    <text evidence="6">Belongs to the ABC-4 integral membrane protein family.</text>
</comment>
<evidence type="ECO:0000256" key="5">
    <source>
        <dbReference type="ARBA" id="ARBA00023136"/>
    </source>
</evidence>
<dbReference type="GO" id="GO:0022857">
    <property type="term" value="F:transmembrane transporter activity"/>
    <property type="evidence" value="ECO:0007669"/>
    <property type="project" value="TreeGrafter"/>
</dbReference>
<feature type="transmembrane region" description="Helical" evidence="7">
    <location>
        <begin position="250"/>
        <end position="274"/>
    </location>
</feature>
<evidence type="ECO:0000256" key="1">
    <source>
        <dbReference type="ARBA" id="ARBA00004651"/>
    </source>
</evidence>
<dbReference type="EMBL" id="DQID01000322">
    <property type="protein sequence ID" value="HCT15598.1"/>
    <property type="molecule type" value="Genomic_DNA"/>
</dbReference>
<feature type="transmembrane region" description="Helical" evidence="7">
    <location>
        <begin position="728"/>
        <end position="754"/>
    </location>
</feature>
<comment type="caution">
    <text evidence="9">The sequence shown here is derived from an EMBL/GenBank/DDBJ whole genome shotgun (WGS) entry which is preliminary data.</text>
</comment>
<organism evidence="9 10">
    <name type="scientific">Corynebacterium nuruki</name>
    <dbReference type="NCBI Taxonomy" id="1032851"/>
    <lineage>
        <taxon>Bacteria</taxon>
        <taxon>Bacillati</taxon>
        <taxon>Actinomycetota</taxon>
        <taxon>Actinomycetes</taxon>
        <taxon>Mycobacteriales</taxon>
        <taxon>Corynebacteriaceae</taxon>
        <taxon>Corynebacterium</taxon>
    </lineage>
</organism>
<dbReference type="GO" id="GO:0005886">
    <property type="term" value="C:plasma membrane"/>
    <property type="evidence" value="ECO:0007669"/>
    <property type="project" value="UniProtKB-SubCell"/>
</dbReference>
<dbReference type="Proteomes" id="UP000261739">
    <property type="component" value="Unassembled WGS sequence"/>
</dbReference>
<evidence type="ECO:0000256" key="4">
    <source>
        <dbReference type="ARBA" id="ARBA00022989"/>
    </source>
</evidence>
<dbReference type="InterPro" id="IPR050250">
    <property type="entry name" value="Macrolide_Exporter_MacB"/>
</dbReference>
<keyword evidence="2" id="KW-1003">Cell membrane</keyword>
<evidence type="ECO:0000256" key="6">
    <source>
        <dbReference type="ARBA" id="ARBA00038076"/>
    </source>
</evidence>
<name>A0A3D4T234_9CORY</name>
<evidence type="ECO:0000259" key="8">
    <source>
        <dbReference type="Pfam" id="PF02687"/>
    </source>
</evidence>
<feature type="transmembrane region" description="Helical" evidence="7">
    <location>
        <begin position="336"/>
        <end position="363"/>
    </location>
</feature>
<accession>A0A3D4T234</accession>
<feature type="transmembrane region" description="Helical" evidence="7">
    <location>
        <begin position="413"/>
        <end position="437"/>
    </location>
</feature>
<dbReference type="PANTHER" id="PTHR30572">
    <property type="entry name" value="MEMBRANE COMPONENT OF TRANSPORTER-RELATED"/>
    <property type="match status" value="1"/>
</dbReference>
<evidence type="ECO:0000256" key="7">
    <source>
        <dbReference type="SAM" id="Phobius"/>
    </source>
</evidence>
<evidence type="ECO:0000313" key="10">
    <source>
        <dbReference type="Proteomes" id="UP000261739"/>
    </source>
</evidence>
<comment type="subcellular location">
    <subcellularLocation>
        <location evidence="1">Cell membrane</location>
        <topology evidence="1">Multi-pass membrane protein</topology>
    </subcellularLocation>
</comment>
<feature type="domain" description="ABC3 transporter permease C-terminal" evidence="8">
    <location>
        <begin position="256"/>
        <end position="368"/>
    </location>
</feature>
<feature type="transmembrane region" description="Helical" evidence="7">
    <location>
        <begin position="815"/>
        <end position="840"/>
    </location>
</feature>
<feature type="transmembrane region" description="Helical" evidence="7">
    <location>
        <begin position="782"/>
        <end position="803"/>
    </location>
</feature>
<keyword evidence="4 7" id="KW-1133">Transmembrane helix</keyword>
<dbReference type="Pfam" id="PF02687">
    <property type="entry name" value="FtsX"/>
    <property type="match status" value="1"/>
</dbReference>
<proteinExistence type="inferred from homology"/>
<keyword evidence="5 7" id="KW-0472">Membrane</keyword>
<evidence type="ECO:0000256" key="2">
    <source>
        <dbReference type="ARBA" id="ARBA00022475"/>
    </source>
</evidence>
<dbReference type="STRING" id="863239.GCA_000213935_01772"/>
<dbReference type="RefSeq" id="WP_010120042.1">
    <property type="nucleotide sequence ID" value="NZ_DAITTW010000122.1"/>
</dbReference>
<evidence type="ECO:0000313" key="9">
    <source>
        <dbReference type="EMBL" id="HCT15598.1"/>
    </source>
</evidence>
<protein>
    <recommendedName>
        <fullName evidence="8">ABC3 transporter permease C-terminal domain-containing protein</fullName>
    </recommendedName>
</protein>
<keyword evidence="3 7" id="KW-0812">Transmembrane</keyword>
<feature type="transmembrane region" description="Helical" evidence="7">
    <location>
        <begin position="458"/>
        <end position="478"/>
    </location>
</feature>
<dbReference type="InterPro" id="IPR003838">
    <property type="entry name" value="ABC3_permease_C"/>
</dbReference>
<dbReference type="AlphaFoldDB" id="A0A3D4T234"/>
<dbReference type="PANTHER" id="PTHR30572:SF4">
    <property type="entry name" value="ABC TRANSPORTER PERMEASE YTRF"/>
    <property type="match status" value="1"/>
</dbReference>